<keyword evidence="2" id="KW-1185">Reference proteome</keyword>
<proteinExistence type="predicted"/>
<dbReference type="AlphaFoldDB" id="A0AAD7C6Q6"/>
<dbReference type="Proteomes" id="UP001221142">
    <property type="component" value="Unassembled WGS sequence"/>
</dbReference>
<comment type="caution">
    <text evidence="1">The sequence shown here is derived from an EMBL/GenBank/DDBJ whole genome shotgun (WGS) entry which is preliminary data.</text>
</comment>
<reference evidence="1" key="1">
    <citation type="submission" date="2023-03" db="EMBL/GenBank/DDBJ databases">
        <title>Massive genome expansion in bonnet fungi (Mycena s.s.) driven by repeated elements and novel gene families across ecological guilds.</title>
        <authorList>
            <consortium name="Lawrence Berkeley National Laboratory"/>
            <person name="Harder C.B."/>
            <person name="Miyauchi S."/>
            <person name="Viragh M."/>
            <person name="Kuo A."/>
            <person name="Thoen E."/>
            <person name="Andreopoulos B."/>
            <person name="Lu D."/>
            <person name="Skrede I."/>
            <person name="Drula E."/>
            <person name="Henrissat B."/>
            <person name="Morin E."/>
            <person name="Kohler A."/>
            <person name="Barry K."/>
            <person name="LaButti K."/>
            <person name="Morin E."/>
            <person name="Salamov A."/>
            <person name="Lipzen A."/>
            <person name="Mereny Z."/>
            <person name="Hegedus B."/>
            <person name="Baldrian P."/>
            <person name="Stursova M."/>
            <person name="Weitz H."/>
            <person name="Taylor A."/>
            <person name="Grigoriev I.V."/>
            <person name="Nagy L.G."/>
            <person name="Martin F."/>
            <person name="Kauserud H."/>
        </authorList>
    </citation>
    <scope>NUCLEOTIDE SEQUENCE</scope>
    <source>
        <strain evidence="1">9284</strain>
    </source>
</reference>
<accession>A0AAD7C6Q6</accession>
<organism evidence="1 2">
    <name type="scientific">Roridomyces roridus</name>
    <dbReference type="NCBI Taxonomy" id="1738132"/>
    <lineage>
        <taxon>Eukaryota</taxon>
        <taxon>Fungi</taxon>
        <taxon>Dikarya</taxon>
        <taxon>Basidiomycota</taxon>
        <taxon>Agaricomycotina</taxon>
        <taxon>Agaricomycetes</taxon>
        <taxon>Agaricomycetidae</taxon>
        <taxon>Agaricales</taxon>
        <taxon>Marasmiineae</taxon>
        <taxon>Mycenaceae</taxon>
        <taxon>Roridomyces</taxon>
    </lineage>
</organism>
<gene>
    <name evidence="1" type="ORF">FB45DRAFT_862277</name>
</gene>
<evidence type="ECO:0000313" key="2">
    <source>
        <dbReference type="Proteomes" id="UP001221142"/>
    </source>
</evidence>
<name>A0AAD7C6Q6_9AGAR</name>
<sequence>MAWRASPAVFCCVLVGVCRPSNRDFWEHGHSTTMGLGRILTVYHSLIMLGGAQPINKNLEHLGPFGCLNSTIIDDSTAINPSDQISSEKGNTPRDVRRGWMGCTLASARRPGAQYSSGQKVGQKIDLTQCYWHEALRRAEMCRPLSRICQPAELYRA</sequence>
<dbReference type="EMBL" id="JARKIF010000004">
    <property type="protein sequence ID" value="KAJ7641008.1"/>
    <property type="molecule type" value="Genomic_DNA"/>
</dbReference>
<evidence type="ECO:0000313" key="1">
    <source>
        <dbReference type="EMBL" id="KAJ7641008.1"/>
    </source>
</evidence>
<protein>
    <submittedName>
        <fullName evidence="1">Uncharacterized protein</fullName>
    </submittedName>
</protein>